<gene>
    <name evidence="1" type="primary">NPY1_5</name>
    <name evidence="1" type="ORF">DSO57_1018939</name>
</gene>
<comment type="caution">
    <text evidence="1">The sequence shown here is derived from an EMBL/GenBank/DDBJ whole genome shotgun (WGS) entry which is preliminary data.</text>
</comment>
<reference evidence="1" key="1">
    <citation type="submission" date="2022-04" db="EMBL/GenBank/DDBJ databases">
        <title>Genome of the entomopathogenic fungus Entomophthora muscae.</title>
        <authorList>
            <person name="Elya C."/>
            <person name="Lovett B.R."/>
            <person name="Lee E."/>
            <person name="Macias A.M."/>
            <person name="Hajek A.E."/>
            <person name="De Bivort B.L."/>
            <person name="Kasson M.T."/>
            <person name="De Fine Licht H.H."/>
            <person name="Stajich J.E."/>
        </authorList>
    </citation>
    <scope>NUCLEOTIDE SEQUENCE</scope>
    <source>
        <strain evidence="1">Berkeley</strain>
    </source>
</reference>
<protein>
    <submittedName>
        <fullName evidence="1">NADH pyrophosphatase, variant 2</fullName>
        <ecNumber evidence="1">3.6.1.22</ecNumber>
    </submittedName>
</protein>
<dbReference type="EMBL" id="QTSX02001504">
    <property type="protein sequence ID" value="KAJ9081010.1"/>
    <property type="molecule type" value="Genomic_DNA"/>
</dbReference>
<evidence type="ECO:0000313" key="2">
    <source>
        <dbReference type="Proteomes" id="UP001165960"/>
    </source>
</evidence>
<evidence type="ECO:0000313" key="1">
    <source>
        <dbReference type="EMBL" id="KAJ9081010.1"/>
    </source>
</evidence>
<organism evidence="1 2">
    <name type="scientific">Entomophthora muscae</name>
    <dbReference type="NCBI Taxonomy" id="34485"/>
    <lineage>
        <taxon>Eukaryota</taxon>
        <taxon>Fungi</taxon>
        <taxon>Fungi incertae sedis</taxon>
        <taxon>Zoopagomycota</taxon>
        <taxon>Entomophthoromycotina</taxon>
        <taxon>Entomophthoromycetes</taxon>
        <taxon>Entomophthorales</taxon>
        <taxon>Entomophthoraceae</taxon>
        <taxon>Entomophthora</taxon>
    </lineage>
</organism>
<accession>A0ACC2U1W9</accession>
<dbReference type="Proteomes" id="UP001165960">
    <property type="component" value="Unassembled WGS sequence"/>
</dbReference>
<keyword evidence="1" id="KW-0378">Hydrolase</keyword>
<name>A0ACC2U1W9_9FUNG</name>
<sequence length="391" mass="42923">MGSLVAMRLLWKPSRGLGKSIHFLLAPLSTKIGAPISHFFNGNRLNRNSEKREDKAWLSKVFHSPGAKVALFQKSDPLFTPCGTSIKWVSPRTLSPLKLDGIFKEENAKDLPLLVYLGSKGDSESFWALQLDGLQPNHGVIGEVTRDGGKFAKFRPGVFNLKSSEAAVMSQARAILDWNSKSQYCPSCGNKTGTRSNISTRSLLVAGDMGYKRICFSSDPTKQSCSQEGSPKNYMHPRTDPVTIVCVSSEDGELCLLGRKADWPKDVYSCVAGFIEPGESIEEGAAREVYEEAGVVISNVKYHSSQPWPFPGSLVVGCTSTASSLKIESFDKELEDVKWIGKDEVKQALDSKRFRSVDRSITPPPDPTPGSLILPSETSMAHQLIKHWVNS</sequence>
<proteinExistence type="predicted"/>
<dbReference type="EC" id="3.6.1.22" evidence="1"/>
<keyword evidence="2" id="KW-1185">Reference proteome</keyword>